<dbReference type="AlphaFoldDB" id="B6K7U8"/>
<evidence type="ECO:0000256" key="8">
    <source>
        <dbReference type="RuleBase" id="RU364150"/>
    </source>
</evidence>
<comment type="subunit">
    <text evidence="8">Component of the Mediator complex.</text>
</comment>
<dbReference type="eggNOG" id="ENOG502S7EN">
    <property type="taxonomic scope" value="Eukaryota"/>
</dbReference>
<evidence type="ECO:0000313" key="10">
    <source>
        <dbReference type="JaponicusDB" id="SJAG_04820"/>
    </source>
</evidence>
<dbReference type="Pfam" id="PF09637">
    <property type="entry name" value="Med18"/>
    <property type="match status" value="1"/>
</dbReference>
<organism evidence="9 11">
    <name type="scientific">Schizosaccharomyces japonicus (strain yFS275 / FY16936)</name>
    <name type="common">Fission yeast</name>
    <dbReference type="NCBI Taxonomy" id="402676"/>
    <lineage>
        <taxon>Eukaryota</taxon>
        <taxon>Fungi</taxon>
        <taxon>Dikarya</taxon>
        <taxon>Ascomycota</taxon>
        <taxon>Taphrinomycotina</taxon>
        <taxon>Schizosaccharomycetes</taxon>
        <taxon>Schizosaccharomycetales</taxon>
        <taxon>Schizosaccharomycetaceae</taxon>
        <taxon>Schizosaccharomyces</taxon>
    </lineage>
</organism>
<name>B6K7U8_SCHJY</name>
<evidence type="ECO:0000256" key="5">
    <source>
        <dbReference type="ARBA" id="ARBA00023163"/>
    </source>
</evidence>
<sequence>MGREGDWGEMNVSSIGTTVHNMQELYLIGSIPSRRLDQVANTLTHLLGDPVPVLDFCMVFKPKDVPLTLPSMPESWLRLSADVKALDESDAEWSRKAQWKLRLEGASEPKRQNKCGIRPVNEAKFTDGPVLEFVQKMGYEFSHEYIVQGLEFTYDTCKVLMFQTLLPSQPHIIQPPFHPLNETWILQAKAIVLDATNQREMMVQSQRLTSLQSLLSSVCDLRNERL</sequence>
<dbReference type="GO" id="GO:0016592">
    <property type="term" value="C:mediator complex"/>
    <property type="evidence" value="ECO:0007669"/>
    <property type="project" value="EnsemblFungi"/>
</dbReference>
<evidence type="ECO:0000256" key="1">
    <source>
        <dbReference type="ARBA" id="ARBA00004123"/>
    </source>
</evidence>
<dbReference type="InterPro" id="IPR019095">
    <property type="entry name" value="Mediator_Med18"/>
</dbReference>
<dbReference type="PANTHER" id="PTHR13321:SF2">
    <property type="entry name" value="MEDIATOR OF RNA POLYMERASE II TRANSCRIPTION SUBUNIT 18"/>
    <property type="match status" value="1"/>
</dbReference>
<dbReference type="GeneID" id="7049400"/>
<dbReference type="PANTHER" id="PTHR13321">
    <property type="entry name" value="MEDIATOR OF RNA POLYMERASE II TRANSCRIPTION, SUBUNIT 18"/>
    <property type="match status" value="1"/>
</dbReference>
<dbReference type="JaponicusDB" id="SJAG_04820">
    <property type="gene designation" value="med18"/>
</dbReference>
<evidence type="ECO:0000256" key="3">
    <source>
        <dbReference type="ARBA" id="ARBA00019612"/>
    </source>
</evidence>
<evidence type="ECO:0000256" key="2">
    <source>
        <dbReference type="ARBA" id="ARBA00009814"/>
    </source>
</evidence>
<dbReference type="GO" id="GO:0003713">
    <property type="term" value="F:transcription coactivator activity"/>
    <property type="evidence" value="ECO:0007669"/>
    <property type="project" value="EnsemblFungi"/>
</dbReference>
<dbReference type="OrthoDB" id="5348092at2759"/>
<dbReference type="STRING" id="402676.B6K7U8"/>
<comment type="function">
    <text evidence="8">Component of the Mediator complex, a coactivator involved in the regulated transcription of nearly all RNA polymerase II-dependent genes. Mediator functions as a bridge to convey information from gene-specific regulatory proteins to the basal RNA polymerase II transcription machinery. Mediator is recruited to promoters by direct interactions with regulatory proteins and serves as a scaffold for the assembly of a functional preinitiation complex with RNA polymerase II and the general transcription factors.</text>
</comment>
<gene>
    <name evidence="10" type="primary">med18</name>
    <name evidence="8" type="synonym">MED18</name>
    <name evidence="9" type="ORF">SJAG_04820</name>
</gene>
<evidence type="ECO:0000313" key="11">
    <source>
        <dbReference type="Proteomes" id="UP000001744"/>
    </source>
</evidence>
<keyword evidence="11" id="KW-1185">Reference proteome</keyword>
<dbReference type="OMA" id="SHEYIVQ"/>
<comment type="similarity">
    <text evidence="2 8">Belongs to the Mediator complex subunit 18 family.</text>
</comment>
<dbReference type="HOGENOM" id="CLU_1327068_0_0_1"/>
<keyword evidence="6 8" id="KW-0539">Nucleus</keyword>
<protein>
    <recommendedName>
        <fullName evidence="3 8">Mediator of RNA polymerase II transcription subunit 18</fullName>
    </recommendedName>
    <alternativeName>
        <fullName evidence="7 8">Mediator complex subunit 18</fullName>
    </alternativeName>
</protein>
<evidence type="ECO:0000256" key="4">
    <source>
        <dbReference type="ARBA" id="ARBA00023015"/>
    </source>
</evidence>
<reference evidence="9 11" key="1">
    <citation type="journal article" date="2011" name="Science">
        <title>Comparative functional genomics of the fission yeasts.</title>
        <authorList>
            <person name="Rhind N."/>
            <person name="Chen Z."/>
            <person name="Yassour M."/>
            <person name="Thompson D.A."/>
            <person name="Haas B.J."/>
            <person name="Habib N."/>
            <person name="Wapinski I."/>
            <person name="Roy S."/>
            <person name="Lin M.F."/>
            <person name="Heiman D.I."/>
            <person name="Young S.K."/>
            <person name="Furuya K."/>
            <person name="Guo Y."/>
            <person name="Pidoux A."/>
            <person name="Chen H.M."/>
            <person name="Robbertse B."/>
            <person name="Goldberg J.M."/>
            <person name="Aoki K."/>
            <person name="Bayne E.H."/>
            <person name="Berlin A.M."/>
            <person name="Desjardins C.A."/>
            <person name="Dobbs E."/>
            <person name="Dukaj L."/>
            <person name="Fan L."/>
            <person name="FitzGerald M.G."/>
            <person name="French C."/>
            <person name="Gujja S."/>
            <person name="Hansen K."/>
            <person name="Keifenheim D."/>
            <person name="Levin J.Z."/>
            <person name="Mosher R.A."/>
            <person name="Mueller C.A."/>
            <person name="Pfiffner J."/>
            <person name="Priest M."/>
            <person name="Russ C."/>
            <person name="Smialowska A."/>
            <person name="Swoboda P."/>
            <person name="Sykes S.M."/>
            <person name="Vaughn M."/>
            <person name="Vengrova S."/>
            <person name="Yoder R."/>
            <person name="Zeng Q."/>
            <person name="Allshire R."/>
            <person name="Baulcombe D."/>
            <person name="Birren B.W."/>
            <person name="Brown W."/>
            <person name="Ekwall K."/>
            <person name="Kellis M."/>
            <person name="Leatherwood J."/>
            <person name="Levin H."/>
            <person name="Margalit H."/>
            <person name="Martienssen R."/>
            <person name="Nieduszynski C.A."/>
            <person name="Spatafora J.W."/>
            <person name="Friedman N."/>
            <person name="Dalgaard J.Z."/>
            <person name="Baumann P."/>
            <person name="Niki H."/>
            <person name="Regev A."/>
            <person name="Nusbaum C."/>
        </authorList>
    </citation>
    <scope>NUCLEOTIDE SEQUENCE [LARGE SCALE GENOMIC DNA]</scope>
    <source>
        <strain evidence="11">yFS275 / FY16936</strain>
    </source>
</reference>
<evidence type="ECO:0000313" key="9">
    <source>
        <dbReference type="EMBL" id="EEB09602.2"/>
    </source>
</evidence>
<dbReference type="GO" id="GO:0006357">
    <property type="term" value="P:regulation of transcription by RNA polymerase II"/>
    <property type="evidence" value="ECO:0007669"/>
    <property type="project" value="InterPro"/>
</dbReference>
<dbReference type="RefSeq" id="XP_002175895.2">
    <property type="nucleotide sequence ID" value="XM_002175859.2"/>
</dbReference>
<comment type="subcellular location">
    <subcellularLocation>
        <location evidence="1 8">Nucleus</location>
    </subcellularLocation>
</comment>
<keyword evidence="5 8" id="KW-0804">Transcription</keyword>
<evidence type="ECO:0000256" key="7">
    <source>
        <dbReference type="ARBA" id="ARBA00032012"/>
    </source>
</evidence>
<dbReference type="Proteomes" id="UP000001744">
    <property type="component" value="Unassembled WGS sequence"/>
</dbReference>
<keyword evidence="8" id="KW-0010">Activator</keyword>
<keyword evidence="4 8" id="KW-0805">Transcription regulation</keyword>
<evidence type="ECO:0000256" key="6">
    <source>
        <dbReference type="ARBA" id="ARBA00023242"/>
    </source>
</evidence>
<accession>B6K7U8</accession>
<dbReference type="VEuPathDB" id="FungiDB:SJAG_04820"/>
<proteinExistence type="inferred from homology"/>
<dbReference type="EMBL" id="KE651168">
    <property type="protein sequence ID" value="EEB09602.2"/>
    <property type="molecule type" value="Genomic_DNA"/>
</dbReference>
<dbReference type="Gene3D" id="2.40.320.10">
    <property type="entry name" value="Hypothetical Protein Pfu-838710-001"/>
    <property type="match status" value="1"/>
</dbReference>